<dbReference type="Gene3D" id="3.40.50.10140">
    <property type="entry name" value="Toll/interleukin-1 receptor homology (TIR) domain"/>
    <property type="match status" value="1"/>
</dbReference>
<dbReference type="EMBL" id="VIEB01000752">
    <property type="protein sequence ID" value="TQD81788.1"/>
    <property type="molecule type" value="Genomic_DNA"/>
</dbReference>
<accession>A0A540L5N2</accession>
<dbReference type="Pfam" id="PF01582">
    <property type="entry name" value="TIR"/>
    <property type="match status" value="1"/>
</dbReference>
<dbReference type="SMART" id="SM00255">
    <property type="entry name" value="TIR"/>
    <property type="match status" value="1"/>
</dbReference>
<evidence type="ECO:0000313" key="3">
    <source>
        <dbReference type="EMBL" id="TQD81788.1"/>
    </source>
</evidence>
<dbReference type="PROSITE" id="PS50104">
    <property type="entry name" value="TIR"/>
    <property type="match status" value="1"/>
</dbReference>
<evidence type="ECO:0000256" key="1">
    <source>
        <dbReference type="ARBA" id="ARBA00023027"/>
    </source>
</evidence>
<name>A0A540L5N2_MALBA</name>
<dbReference type="PANTHER" id="PTHR32009:SF160">
    <property type="entry name" value="DISEASE RESISTANCE PROTEIN (TIR-NBS-LRR CLASS)"/>
    <property type="match status" value="1"/>
</dbReference>
<dbReference type="AlphaFoldDB" id="A0A540L5N2"/>
<evidence type="ECO:0000259" key="2">
    <source>
        <dbReference type="PROSITE" id="PS50104"/>
    </source>
</evidence>
<protein>
    <recommendedName>
        <fullName evidence="2">TIR domain-containing protein</fullName>
    </recommendedName>
</protein>
<keyword evidence="4" id="KW-1185">Reference proteome</keyword>
<keyword evidence="1" id="KW-0520">NAD</keyword>
<dbReference type="PANTHER" id="PTHR32009">
    <property type="entry name" value="TMV RESISTANCE PROTEIN N-LIKE"/>
    <property type="match status" value="1"/>
</dbReference>
<dbReference type="GO" id="GO:0007165">
    <property type="term" value="P:signal transduction"/>
    <property type="evidence" value="ECO:0007669"/>
    <property type="project" value="InterPro"/>
</dbReference>
<dbReference type="STRING" id="106549.A0A540L5N2"/>
<dbReference type="Proteomes" id="UP000315295">
    <property type="component" value="Unassembled WGS sequence"/>
</dbReference>
<feature type="domain" description="TIR" evidence="2">
    <location>
        <begin position="15"/>
        <end position="148"/>
    </location>
</feature>
<evidence type="ECO:0000313" key="4">
    <source>
        <dbReference type="Proteomes" id="UP000315295"/>
    </source>
</evidence>
<dbReference type="SUPFAM" id="SSF52200">
    <property type="entry name" value="Toll/Interleukin receptor TIR domain"/>
    <property type="match status" value="1"/>
</dbReference>
<dbReference type="FunFam" id="3.40.50.10140:FF:000007">
    <property type="entry name" value="Disease resistance protein (TIR-NBS-LRR class)"/>
    <property type="match status" value="1"/>
</dbReference>
<sequence>MDTSTTSSSSSFKRWKYDVYLSFRGEDTRMNFTDHLYFALKDAGVNVFIDDDGLRRGASMENDLNQAIQGSKIAVVVFSENYAESRWCLDELAKIMECRRTLGQLVFPIFYRVDPSDVTNQTGSFGTAFLKHEQRPQEEVKEKLQLWRKALTEAAQLFDPSLGNADR</sequence>
<dbReference type="InterPro" id="IPR000157">
    <property type="entry name" value="TIR_dom"/>
</dbReference>
<dbReference type="InterPro" id="IPR035897">
    <property type="entry name" value="Toll_tir_struct_dom_sf"/>
</dbReference>
<organism evidence="3 4">
    <name type="scientific">Malus baccata</name>
    <name type="common">Siberian crab apple</name>
    <name type="synonym">Pyrus baccata</name>
    <dbReference type="NCBI Taxonomy" id="106549"/>
    <lineage>
        <taxon>Eukaryota</taxon>
        <taxon>Viridiplantae</taxon>
        <taxon>Streptophyta</taxon>
        <taxon>Embryophyta</taxon>
        <taxon>Tracheophyta</taxon>
        <taxon>Spermatophyta</taxon>
        <taxon>Magnoliopsida</taxon>
        <taxon>eudicotyledons</taxon>
        <taxon>Gunneridae</taxon>
        <taxon>Pentapetalae</taxon>
        <taxon>rosids</taxon>
        <taxon>fabids</taxon>
        <taxon>Rosales</taxon>
        <taxon>Rosaceae</taxon>
        <taxon>Amygdaloideae</taxon>
        <taxon>Maleae</taxon>
        <taxon>Malus</taxon>
    </lineage>
</organism>
<gene>
    <name evidence="3" type="ORF">C1H46_032649</name>
</gene>
<comment type="caution">
    <text evidence="3">The sequence shown here is derived from an EMBL/GenBank/DDBJ whole genome shotgun (WGS) entry which is preliminary data.</text>
</comment>
<reference evidence="3 4" key="1">
    <citation type="journal article" date="2019" name="G3 (Bethesda)">
        <title>Sequencing of a Wild Apple (Malus baccata) Genome Unravels the Differences Between Cultivated and Wild Apple Species Regarding Disease Resistance and Cold Tolerance.</title>
        <authorList>
            <person name="Chen X."/>
        </authorList>
    </citation>
    <scope>NUCLEOTIDE SEQUENCE [LARGE SCALE GENOMIC DNA]</scope>
    <source>
        <strain evidence="4">cv. Shandingzi</strain>
        <tissue evidence="3">Leaves</tissue>
    </source>
</reference>
<proteinExistence type="predicted"/>